<dbReference type="AlphaFoldDB" id="A0A1A8BX50"/>
<feature type="compositionally biased region" description="Acidic residues" evidence="1">
    <location>
        <begin position="34"/>
        <end position="49"/>
    </location>
</feature>
<dbReference type="EMBL" id="HADZ01007442">
    <property type="protein sequence ID" value="SBP71383.1"/>
    <property type="molecule type" value="Transcribed_RNA"/>
</dbReference>
<reference evidence="4" key="2">
    <citation type="submission" date="2016-06" db="EMBL/GenBank/DDBJ databases">
        <title>The genome of a short-lived fish provides insights into sex chromosome evolution and the genetic control of aging.</title>
        <authorList>
            <person name="Reichwald K."/>
            <person name="Felder M."/>
            <person name="Petzold A."/>
            <person name="Koch P."/>
            <person name="Groth M."/>
            <person name="Platzer M."/>
        </authorList>
    </citation>
    <scope>NUCLEOTIDE SEQUENCE</scope>
    <source>
        <tissue evidence="4">Brain</tissue>
    </source>
</reference>
<keyword evidence="2" id="KW-1133">Transmembrane helix</keyword>
<feature type="signal peptide" evidence="3">
    <location>
        <begin position="1"/>
        <end position="22"/>
    </location>
</feature>
<sequence length="132" mass="14191">MQLLSLTASLILLLGFIHPAGALKSFDPPGDLEACGDDMEDSGSGDDPDPVIVAKPEKESKTVRVPTDRLTETFTFSSSKSFWENKEIAAGCIAGGVTGAFLGFILSAILIYIRRKKQGEGNILGRKKDENF</sequence>
<proteinExistence type="predicted"/>
<keyword evidence="3" id="KW-0732">Signal</keyword>
<evidence type="ECO:0000256" key="1">
    <source>
        <dbReference type="SAM" id="MobiDB-lite"/>
    </source>
</evidence>
<feature type="chain" id="PRO_5008367103" evidence="3">
    <location>
        <begin position="23"/>
        <end position="132"/>
    </location>
</feature>
<name>A0A1A8BX50_NOTKA</name>
<feature type="transmembrane region" description="Helical" evidence="2">
    <location>
        <begin position="88"/>
        <end position="113"/>
    </location>
</feature>
<evidence type="ECO:0000256" key="3">
    <source>
        <dbReference type="SAM" id="SignalP"/>
    </source>
</evidence>
<feature type="region of interest" description="Disordered" evidence="1">
    <location>
        <begin position="33"/>
        <end position="53"/>
    </location>
</feature>
<accession>A0A1A8BX50</accession>
<gene>
    <name evidence="4" type="primary">SDC3</name>
</gene>
<reference evidence="4" key="1">
    <citation type="submission" date="2016-05" db="EMBL/GenBank/DDBJ databases">
        <authorList>
            <person name="Lavstsen T."/>
            <person name="Jespersen J.S."/>
        </authorList>
    </citation>
    <scope>NUCLEOTIDE SEQUENCE</scope>
    <source>
        <tissue evidence="4">Brain</tissue>
    </source>
</reference>
<keyword evidence="2" id="KW-0812">Transmembrane</keyword>
<evidence type="ECO:0000313" key="4">
    <source>
        <dbReference type="EMBL" id="SBP71383.1"/>
    </source>
</evidence>
<organism evidence="4">
    <name type="scientific">Nothobranchius kadleci</name>
    <name type="common">African annual killifish</name>
    <dbReference type="NCBI Taxonomy" id="1051664"/>
    <lineage>
        <taxon>Eukaryota</taxon>
        <taxon>Metazoa</taxon>
        <taxon>Chordata</taxon>
        <taxon>Craniata</taxon>
        <taxon>Vertebrata</taxon>
        <taxon>Euteleostomi</taxon>
        <taxon>Actinopterygii</taxon>
        <taxon>Neopterygii</taxon>
        <taxon>Teleostei</taxon>
        <taxon>Neoteleostei</taxon>
        <taxon>Acanthomorphata</taxon>
        <taxon>Ovalentaria</taxon>
        <taxon>Atherinomorphae</taxon>
        <taxon>Cyprinodontiformes</taxon>
        <taxon>Nothobranchiidae</taxon>
        <taxon>Nothobranchius</taxon>
    </lineage>
</organism>
<keyword evidence="2" id="KW-0472">Membrane</keyword>
<protein>
    <submittedName>
        <fullName evidence="4">Syndecan 3</fullName>
    </submittedName>
</protein>
<evidence type="ECO:0000256" key="2">
    <source>
        <dbReference type="SAM" id="Phobius"/>
    </source>
</evidence>